<feature type="transmembrane region" description="Helical" evidence="7">
    <location>
        <begin position="96"/>
        <end position="122"/>
    </location>
</feature>
<evidence type="ECO:0000256" key="1">
    <source>
        <dbReference type="ARBA" id="ARBA00004429"/>
    </source>
</evidence>
<comment type="function">
    <text evidence="7">Part of the tripartite ATP-independent periplasmic (TRAP) transport system.</text>
</comment>
<keyword evidence="2" id="KW-1003">Cell membrane</keyword>
<proteinExistence type="inferred from homology"/>
<name>A0A2S5KNG3_9PROT</name>
<dbReference type="Proteomes" id="UP000238196">
    <property type="component" value="Unassembled WGS sequence"/>
</dbReference>
<evidence type="ECO:0000256" key="5">
    <source>
        <dbReference type="ARBA" id="ARBA00022989"/>
    </source>
</evidence>
<feature type="transmembrane region" description="Helical" evidence="7">
    <location>
        <begin position="338"/>
        <end position="355"/>
    </location>
</feature>
<comment type="subunit">
    <text evidence="7">The complex comprises the extracytoplasmic solute receptor protein and the two transmembrane proteins.</text>
</comment>
<dbReference type="GO" id="GO:0022857">
    <property type="term" value="F:transmembrane transporter activity"/>
    <property type="evidence" value="ECO:0007669"/>
    <property type="project" value="UniProtKB-UniRule"/>
</dbReference>
<feature type="transmembrane region" description="Helical" evidence="7">
    <location>
        <begin position="215"/>
        <end position="237"/>
    </location>
</feature>
<evidence type="ECO:0000256" key="6">
    <source>
        <dbReference type="ARBA" id="ARBA00023136"/>
    </source>
</evidence>
<feature type="domain" description="TRAP C4-dicarboxylate transport system permease DctM subunit" evidence="8">
    <location>
        <begin position="8"/>
        <end position="418"/>
    </location>
</feature>
<accession>A0A2S5KNG3</accession>
<keyword evidence="6 7" id="KW-0472">Membrane</keyword>
<dbReference type="PANTHER" id="PTHR33362">
    <property type="entry name" value="SIALIC ACID TRAP TRANSPORTER PERMEASE PROTEIN SIAT-RELATED"/>
    <property type="match status" value="1"/>
</dbReference>
<dbReference type="InterPro" id="IPR010656">
    <property type="entry name" value="DctM"/>
</dbReference>
<keyword evidence="7" id="KW-0813">Transport</keyword>
<evidence type="ECO:0000256" key="2">
    <source>
        <dbReference type="ARBA" id="ARBA00022475"/>
    </source>
</evidence>
<comment type="similarity">
    <text evidence="7">Belongs to the TRAP transporter large permease family.</text>
</comment>
<feature type="transmembrane region" description="Helical" evidence="7">
    <location>
        <begin position="134"/>
        <end position="159"/>
    </location>
</feature>
<reference evidence="9 10" key="1">
    <citation type="submission" date="2018-02" db="EMBL/GenBank/DDBJ databases">
        <title>novel marine gammaproteobacteria from coastal saline agro ecosystem.</title>
        <authorList>
            <person name="Krishnan R."/>
            <person name="Ramesh Kumar N."/>
        </authorList>
    </citation>
    <scope>NUCLEOTIDE SEQUENCE [LARGE SCALE GENOMIC DNA]</scope>
    <source>
        <strain evidence="9 10">228</strain>
    </source>
</reference>
<gene>
    <name evidence="9" type="ORF">C4K68_18260</name>
</gene>
<comment type="caution">
    <text evidence="9">The sequence shown here is derived from an EMBL/GenBank/DDBJ whole genome shotgun (WGS) entry which is preliminary data.</text>
</comment>
<comment type="subcellular location">
    <subcellularLocation>
        <location evidence="1 7">Cell inner membrane</location>
        <topology evidence="1 7">Multi-pass membrane protein</topology>
    </subcellularLocation>
</comment>
<sequence length="432" mass="46018">MGALIAILTVILLMMIGVPVVFSFAAMTLVLSLVYDVDISSLMTTGFWSINSLILLALPLFVMTGYLMQSGGIAARLVGFVEALVGKSRSGMGSSMVVACGIFGAISGTASAAVASIGTIMIGPMEKHGYKREYTSALLGISSLLGLLIPPSITMILFAVVTRQSVAACFLSTIGPGILLIIVLCFMNWLKMRHHEDPAAEQLTFQNRVKGISTAGWKALPALVLPVIILGGIYGGVFTPTEAAAIAAVYSIFAGLFIYKELNLRKIGACLIEAATTTGVIMVILVFSFVASRIFTFDRVPQQLTDLLMDVFKDKLVILLVVNIFLILLGMIMDDVSVVAIVSPLLLPVMVSIGVDPVQFAAIVGTSVVIGCNSPPMAPILFMTCRVGNVGISKVMRPAMGFMLFAALPVMLITTYWPPLSLYLPKLFGYIN</sequence>
<keyword evidence="4 7" id="KW-0812">Transmembrane</keyword>
<protein>
    <recommendedName>
        <fullName evidence="7">TRAP transporter large permease protein</fullName>
    </recommendedName>
</protein>
<keyword evidence="5 7" id="KW-1133">Transmembrane helix</keyword>
<dbReference type="PIRSF" id="PIRSF006066">
    <property type="entry name" value="HI0050"/>
    <property type="match status" value="1"/>
</dbReference>
<evidence type="ECO:0000313" key="10">
    <source>
        <dbReference type="Proteomes" id="UP000238196"/>
    </source>
</evidence>
<organism evidence="9 10">
    <name type="scientific">Proteobacteria bacterium 228</name>
    <dbReference type="NCBI Taxonomy" id="2083153"/>
    <lineage>
        <taxon>Bacteria</taxon>
        <taxon>Pseudomonadati</taxon>
        <taxon>Pseudomonadota</taxon>
    </lineage>
</organism>
<feature type="transmembrane region" description="Helical" evidence="7">
    <location>
        <begin position="271"/>
        <end position="296"/>
    </location>
</feature>
<evidence type="ECO:0000313" key="9">
    <source>
        <dbReference type="EMBL" id="PPC75836.1"/>
    </source>
</evidence>
<keyword evidence="3 7" id="KW-0997">Cell inner membrane</keyword>
<evidence type="ECO:0000256" key="7">
    <source>
        <dbReference type="RuleBase" id="RU369079"/>
    </source>
</evidence>
<evidence type="ECO:0000259" key="8">
    <source>
        <dbReference type="Pfam" id="PF06808"/>
    </source>
</evidence>
<feature type="transmembrane region" description="Helical" evidence="7">
    <location>
        <begin position="47"/>
        <end position="68"/>
    </location>
</feature>
<feature type="transmembrane region" description="Helical" evidence="7">
    <location>
        <begin position="316"/>
        <end position="333"/>
    </location>
</feature>
<feature type="transmembrane region" description="Helical" evidence="7">
    <location>
        <begin position="395"/>
        <end position="417"/>
    </location>
</feature>
<dbReference type="PANTHER" id="PTHR33362:SF2">
    <property type="entry name" value="TRAP TRANSPORTER LARGE PERMEASE PROTEIN"/>
    <property type="match status" value="1"/>
</dbReference>
<dbReference type="Pfam" id="PF06808">
    <property type="entry name" value="DctM"/>
    <property type="match status" value="1"/>
</dbReference>
<feature type="transmembrane region" description="Helical" evidence="7">
    <location>
        <begin position="361"/>
        <end position="383"/>
    </location>
</feature>
<dbReference type="InterPro" id="IPR004681">
    <property type="entry name" value="TRAP_DctM"/>
</dbReference>
<feature type="transmembrane region" description="Helical" evidence="7">
    <location>
        <begin position="165"/>
        <end position="186"/>
    </location>
</feature>
<dbReference type="AlphaFoldDB" id="A0A2S5KNG3"/>
<dbReference type="OrthoDB" id="9796052at2"/>
<evidence type="ECO:0000256" key="4">
    <source>
        <dbReference type="ARBA" id="ARBA00022692"/>
    </source>
</evidence>
<evidence type="ECO:0000256" key="3">
    <source>
        <dbReference type="ARBA" id="ARBA00022519"/>
    </source>
</evidence>
<dbReference type="GO" id="GO:0005886">
    <property type="term" value="C:plasma membrane"/>
    <property type="evidence" value="ECO:0007669"/>
    <property type="project" value="UniProtKB-SubCell"/>
</dbReference>
<feature type="transmembrane region" description="Helical" evidence="7">
    <location>
        <begin position="6"/>
        <end position="35"/>
    </location>
</feature>
<dbReference type="NCBIfam" id="TIGR00786">
    <property type="entry name" value="dctM"/>
    <property type="match status" value="1"/>
</dbReference>
<feature type="transmembrane region" description="Helical" evidence="7">
    <location>
        <begin position="243"/>
        <end position="259"/>
    </location>
</feature>
<dbReference type="EMBL" id="PRLP01000065">
    <property type="protein sequence ID" value="PPC75836.1"/>
    <property type="molecule type" value="Genomic_DNA"/>
</dbReference>